<feature type="transmembrane region" description="Helical" evidence="6">
    <location>
        <begin position="272"/>
        <end position="289"/>
    </location>
</feature>
<evidence type="ECO:0000313" key="7">
    <source>
        <dbReference type="EMBL" id="MBO8446904.1"/>
    </source>
</evidence>
<reference evidence="7" key="2">
    <citation type="journal article" date="2021" name="PeerJ">
        <title>Extensive microbial diversity within the chicken gut microbiome revealed by metagenomics and culture.</title>
        <authorList>
            <person name="Gilroy R."/>
            <person name="Ravi A."/>
            <person name="Getino M."/>
            <person name="Pursley I."/>
            <person name="Horton D.L."/>
            <person name="Alikhan N.F."/>
            <person name="Baker D."/>
            <person name="Gharbi K."/>
            <person name="Hall N."/>
            <person name="Watson M."/>
            <person name="Adriaenssens E.M."/>
            <person name="Foster-Nyarko E."/>
            <person name="Jarju S."/>
            <person name="Secka A."/>
            <person name="Antonio M."/>
            <person name="Oren A."/>
            <person name="Chaudhuri R.R."/>
            <person name="La Ragione R."/>
            <person name="Hildebrand F."/>
            <person name="Pallen M.J."/>
        </authorList>
    </citation>
    <scope>NUCLEOTIDE SEQUENCE</scope>
    <source>
        <strain evidence="7">D3-1215</strain>
    </source>
</reference>
<protein>
    <submittedName>
        <fullName evidence="7">Flippase-like domain-containing protein</fullName>
    </submittedName>
</protein>
<keyword evidence="5 6" id="KW-0472">Membrane</keyword>
<keyword evidence="3 6" id="KW-0812">Transmembrane</keyword>
<feature type="transmembrane region" description="Helical" evidence="6">
    <location>
        <begin position="301"/>
        <end position="321"/>
    </location>
</feature>
<evidence type="ECO:0000256" key="4">
    <source>
        <dbReference type="ARBA" id="ARBA00022989"/>
    </source>
</evidence>
<comment type="subcellular location">
    <subcellularLocation>
        <location evidence="1">Cell membrane</location>
        <topology evidence="1">Multi-pass membrane protein</topology>
    </subcellularLocation>
</comment>
<keyword evidence="4 6" id="KW-1133">Transmembrane helix</keyword>
<reference evidence="7" key="1">
    <citation type="submission" date="2020-10" db="EMBL/GenBank/DDBJ databases">
        <authorList>
            <person name="Gilroy R."/>
        </authorList>
    </citation>
    <scope>NUCLEOTIDE SEQUENCE</scope>
    <source>
        <strain evidence="7">D3-1215</strain>
    </source>
</reference>
<dbReference type="GO" id="GO:0005886">
    <property type="term" value="C:plasma membrane"/>
    <property type="evidence" value="ECO:0007669"/>
    <property type="project" value="UniProtKB-SubCell"/>
</dbReference>
<feature type="transmembrane region" description="Helical" evidence="6">
    <location>
        <begin position="239"/>
        <end position="266"/>
    </location>
</feature>
<gene>
    <name evidence="7" type="ORF">IAC32_04065</name>
</gene>
<proteinExistence type="predicted"/>
<dbReference type="PANTHER" id="PTHR37693:SF1">
    <property type="entry name" value="INTEGRAL MEMBRANE PROTEIN"/>
    <property type="match status" value="1"/>
</dbReference>
<evidence type="ECO:0000256" key="2">
    <source>
        <dbReference type="ARBA" id="ARBA00022475"/>
    </source>
</evidence>
<evidence type="ECO:0000256" key="5">
    <source>
        <dbReference type="ARBA" id="ARBA00023136"/>
    </source>
</evidence>
<evidence type="ECO:0000313" key="8">
    <source>
        <dbReference type="Proteomes" id="UP000823637"/>
    </source>
</evidence>
<feature type="transmembrane region" description="Helical" evidence="6">
    <location>
        <begin position="129"/>
        <end position="151"/>
    </location>
</feature>
<feature type="transmembrane region" description="Helical" evidence="6">
    <location>
        <begin position="12"/>
        <end position="32"/>
    </location>
</feature>
<keyword evidence="2" id="KW-1003">Cell membrane</keyword>
<evidence type="ECO:0000256" key="1">
    <source>
        <dbReference type="ARBA" id="ARBA00004651"/>
    </source>
</evidence>
<comment type="caution">
    <text evidence="7">The sequence shown here is derived from an EMBL/GenBank/DDBJ whole genome shotgun (WGS) entry which is preliminary data.</text>
</comment>
<dbReference type="PANTHER" id="PTHR37693">
    <property type="entry name" value="PHOSPHATIDYLGLYCEROL LYSYLTRANSFERASE"/>
    <property type="match status" value="1"/>
</dbReference>
<dbReference type="EMBL" id="JADIMR010000057">
    <property type="protein sequence ID" value="MBO8446904.1"/>
    <property type="molecule type" value="Genomic_DNA"/>
</dbReference>
<organism evidence="7 8">
    <name type="scientific">Candidatus Enterocola intestinipullorum</name>
    <dbReference type="NCBI Taxonomy" id="2840783"/>
    <lineage>
        <taxon>Bacteria</taxon>
        <taxon>Pseudomonadati</taxon>
        <taxon>Bacteroidota</taxon>
        <taxon>Bacteroidia</taxon>
        <taxon>Bacteroidales</taxon>
        <taxon>Candidatus Enterocola</taxon>
    </lineage>
</organism>
<feature type="transmembrane region" description="Helical" evidence="6">
    <location>
        <begin position="52"/>
        <end position="74"/>
    </location>
</feature>
<evidence type="ECO:0000256" key="6">
    <source>
        <dbReference type="SAM" id="Phobius"/>
    </source>
</evidence>
<accession>A0A9D9EKM1</accession>
<name>A0A9D9EKM1_9BACT</name>
<sequence length="350" mass="40046">MANQKDTVARSLKSSHIILPVAIGLLAIAWMFQSEFSTLTDAKTDLSSYFDIQTVLFLFLAFLLACFKDLCSMWRLYLLSDKQLRFPSLFRVRMLYEFTSAVTPSAAGGSALEMLFIHKEGLKFGESTAITIISLFLDELFFVLAFPLFLLFVPFNELFAVSGRVSASIISLFMIGYVFKTVWVLLLFTGIFIKPSVITGMFRKIFAFKFLRKYRVSAYRTAIDIRECSKRMRHKSFRFWFSTIGLSFAMWLSRFSIVNMLIMGFVPLSENLLVIGRQFVIMVVMLIAPTPGGSGFVELMFNNYLGEFIPSGIIALLIVVFWRLLTYYNYLLAGIIIAPRWVSRNFGKKK</sequence>
<dbReference type="AlphaFoldDB" id="A0A9D9EKM1"/>
<dbReference type="Pfam" id="PF03706">
    <property type="entry name" value="LPG_synthase_TM"/>
    <property type="match status" value="1"/>
</dbReference>
<dbReference type="NCBIfam" id="TIGR00374">
    <property type="entry name" value="flippase-like domain"/>
    <property type="match status" value="1"/>
</dbReference>
<dbReference type="InterPro" id="IPR022791">
    <property type="entry name" value="L-PG_synthase/AglD"/>
</dbReference>
<dbReference type="Proteomes" id="UP000823637">
    <property type="component" value="Unassembled WGS sequence"/>
</dbReference>
<evidence type="ECO:0000256" key="3">
    <source>
        <dbReference type="ARBA" id="ARBA00022692"/>
    </source>
</evidence>